<feature type="transmembrane region" description="Helical" evidence="1">
    <location>
        <begin position="268"/>
        <end position="290"/>
    </location>
</feature>
<evidence type="ECO:0000256" key="1">
    <source>
        <dbReference type="SAM" id="Phobius"/>
    </source>
</evidence>
<dbReference type="OrthoDB" id="9806525at2"/>
<evidence type="ECO:0000259" key="2">
    <source>
        <dbReference type="Pfam" id="PF00535"/>
    </source>
</evidence>
<reference evidence="4" key="1">
    <citation type="submission" date="2016-12" db="EMBL/GenBank/DDBJ databases">
        <authorList>
            <person name="Varghese N."/>
            <person name="Submissions S."/>
        </authorList>
    </citation>
    <scope>NUCLEOTIDE SEQUENCE [LARGE SCALE GENOMIC DNA]</scope>
    <source>
        <strain evidence="4">DSM 13020</strain>
    </source>
</reference>
<dbReference type="PANTHER" id="PTHR43646:SF3">
    <property type="entry name" value="SLR1566 PROTEIN"/>
    <property type="match status" value="1"/>
</dbReference>
<proteinExistence type="predicted"/>
<protein>
    <submittedName>
        <fullName evidence="3">Glycosyltransferase, catalytic subunit of cellulose synthase and poly-beta-1,6-N-acetylglucosamine synthase</fullName>
    </submittedName>
</protein>
<dbReference type="Gene3D" id="3.90.550.10">
    <property type="entry name" value="Spore Coat Polysaccharide Biosynthesis Protein SpsA, Chain A"/>
    <property type="match status" value="1"/>
</dbReference>
<gene>
    <name evidence="3" type="ORF">SAMN02745226_00960</name>
</gene>
<keyword evidence="3" id="KW-0808">Transferase</keyword>
<keyword evidence="1" id="KW-0812">Transmembrane</keyword>
<dbReference type="InterPro" id="IPR001173">
    <property type="entry name" value="Glyco_trans_2-like"/>
</dbReference>
<dbReference type="Proteomes" id="UP000184207">
    <property type="component" value="Unassembled WGS sequence"/>
</dbReference>
<feature type="transmembrane region" description="Helical" evidence="1">
    <location>
        <begin position="336"/>
        <end position="358"/>
    </location>
</feature>
<sequence>MRYLIFAAFIVISILYYISGRDRILRRTNGLKDRKEIAEKKVSVIIPARNEEENLKKLLPLVCSQQFPAHEIIVVDDNSTDKTSEIATSFEEVKLVKLKEDPPDGWVGKSWALWNGFLNSSGDYLLFLDADVEPSDKLIEYLSVQRAYHGGLISVWPYQRLEKFYEHLTLPFNLLVIYASNTLGFPGKIARGSFGPVVFTSREDYEKTGGHSTIRDGILEDIKLAKLYAKHGIKVTNFLGDGLVQFRMYPNGIKQLLEGFSKNMSSGAITGGTFAFLLALIWMAGIYTSIQNITSIFLETNNILDVLIKTANYLIVALFIRLLSKDTGQYRIYDALFYPIHYIFFLIVFFYSLYLTLLKKQVYWRGRKLKV</sequence>
<dbReference type="SUPFAM" id="SSF53448">
    <property type="entry name" value="Nucleotide-diphospho-sugar transferases"/>
    <property type="match status" value="1"/>
</dbReference>
<keyword evidence="1" id="KW-1133">Transmembrane helix</keyword>
<keyword evidence="4" id="KW-1185">Reference proteome</keyword>
<evidence type="ECO:0000313" key="3">
    <source>
        <dbReference type="EMBL" id="SHN58684.1"/>
    </source>
</evidence>
<dbReference type="RefSeq" id="WP_072758939.1">
    <property type="nucleotide sequence ID" value="NZ_FRDJ01000004.1"/>
</dbReference>
<feature type="domain" description="Glycosyltransferase 2-like" evidence="2">
    <location>
        <begin position="43"/>
        <end position="142"/>
    </location>
</feature>
<feature type="transmembrane region" description="Helical" evidence="1">
    <location>
        <begin position="302"/>
        <end position="324"/>
    </location>
</feature>
<name>A0A1M7SJR4_FERGO</name>
<dbReference type="AlphaFoldDB" id="A0A1M7SJR4"/>
<dbReference type="GO" id="GO:0016740">
    <property type="term" value="F:transferase activity"/>
    <property type="evidence" value="ECO:0007669"/>
    <property type="project" value="UniProtKB-KW"/>
</dbReference>
<accession>A0A1M7SJR4</accession>
<dbReference type="Pfam" id="PF00535">
    <property type="entry name" value="Glycos_transf_2"/>
    <property type="match status" value="1"/>
</dbReference>
<dbReference type="InterPro" id="IPR029044">
    <property type="entry name" value="Nucleotide-diphossugar_trans"/>
</dbReference>
<dbReference type="EMBL" id="FRDJ01000004">
    <property type="protein sequence ID" value="SHN58684.1"/>
    <property type="molecule type" value="Genomic_DNA"/>
</dbReference>
<evidence type="ECO:0000313" key="4">
    <source>
        <dbReference type="Proteomes" id="UP000184207"/>
    </source>
</evidence>
<keyword evidence="1" id="KW-0472">Membrane</keyword>
<organism evidence="3 4">
    <name type="scientific">Fervidobacterium gondwanense DSM 13020</name>
    <dbReference type="NCBI Taxonomy" id="1121883"/>
    <lineage>
        <taxon>Bacteria</taxon>
        <taxon>Thermotogati</taxon>
        <taxon>Thermotogota</taxon>
        <taxon>Thermotogae</taxon>
        <taxon>Thermotogales</taxon>
        <taxon>Fervidobacteriaceae</taxon>
        <taxon>Fervidobacterium</taxon>
    </lineage>
</organism>
<dbReference type="PANTHER" id="PTHR43646">
    <property type="entry name" value="GLYCOSYLTRANSFERASE"/>
    <property type="match status" value="1"/>
</dbReference>
<dbReference type="STRING" id="1121883.SAMN02745226_00960"/>
<dbReference type="CDD" id="cd00761">
    <property type="entry name" value="Glyco_tranf_GTA_type"/>
    <property type="match status" value="1"/>
</dbReference>